<dbReference type="EMBL" id="QWEY01000005">
    <property type="protein sequence ID" value="RGP37211.1"/>
    <property type="molecule type" value="Genomic_DNA"/>
</dbReference>
<dbReference type="AlphaFoldDB" id="A0A411Z2A9"/>
<accession>A0A411Z2A9</accession>
<name>A0A411Z2A9_9RHOB</name>
<reference evidence="1 2" key="1">
    <citation type="submission" date="2018-08" db="EMBL/GenBank/DDBJ databases">
        <title>Flavobacterium tibetense sp. nov., isolated from a wetland YonghuCo on Tibetan Plateau.</title>
        <authorList>
            <person name="Phurbu D."/>
            <person name="Lu H."/>
            <person name="Xing P."/>
        </authorList>
    </citation>
    <scope>NUCLEOTIDE SEQUENCE [LARGE SCALE GENOMIC DNA]</scope>
    <source>
        <strain evidence="1 2">DJC</strain>
    </source>
</reference>
<dbReference type="OrthoDB" id="8849801at2"/>
<protein>
    <submittedName>
        <fullName evidence="1">Rhamnan synthesis protein F family</fullName>
    </submittedName>
</protein>
<evidence type="ECO:0000313" key="2">
    <source>
        <dbReference type="Proteomes" id="UP000284547"/>
    </source>
</evidence>
<comment type="caution">
    <text evidence="1">The sequence shown here is derived from an EMBL/GenBank/DDBJ whole genome shotgun (WGS) entry which is preliminary data.</text>
</comment>
<keyword evidence="2" id="KW-1185">Reference proteome</keyword>
<organism evidence="1 2">
    <name type="scientific">Pseudotabrizicola alkalilacus</name>
    <dbReference type="NCBI Taxonomy" id="2305252"/>
    <lineage>
        <taxon>Bacteria</taxon>
        <taxon>Pseudomonadati</taxon>
        <taxon>Pseudomonadota</taxon>
        <taxon>Alphaproteobacteria</taxon>
        <taxon>Rhodobacterales</taxon>
        <taxon>Paracoccaceae</taxon>
        <taxon>Pseudotabrizicola</taxon>
    </lineage>
</organism>
<dbReference type="RefSeq" id="WP_118152134.1">
    <property type="nucleotide sequence ID" value="NZ_QWEY01000005.1"/>
</dbReference>
<gene>
    <name evidence="1" type="ORF">D1012_11160</name>
</gene>
<dbReference type="InterPro" id="IPR007739">
    <property type="entry name" value="RgpF"/>
</dbReference>
<dbReference type="Pfam" id="PF05045">
    <property type="entry name" value="RgpF"/>
    <property type="match status" value="1"/>
</dbReference>
<sequence>MIPAWKVRREMLRFWRQITGLPGQIAAVPSKLMQRRQRATYDRDFDQLVQITTGDLAMGSKVAIFLLYQPKSVPRSVFLTLDYLISHGYAPLIVVNGGAAAQDVPALRRSAWLLVQRPNFGYDFGGYRDGLKVLRARGTDPDRLIVMNDSVWLPINGDPIRQLEQHLDTNDLDAAGLNQDEKVRYQPDGSVRFELRQIESYFYLFSAGFWKSDVFKQFWDQYRMSSDKKYTIKHGEIGFSKYMMDRGRRFSGLMRRSVFLDRIESCAPDFLHKTLTYAAYADAKYARERDELLASYDGSDAWRDAALSHIRANALRRPFNTSFCFAADQLFGTTYLKKNSQTYFHDMRAQYLRAVEDGGVTPPAPDILLEIKALVANHDPKTAERTL</sequence>
<proteinExistence type="predicted"/>
<dbReference type="Proteomes" id="UP000284547">
    <property type="component" value="Unassembled WGS sequence"/>
</dbReference>
<evidence type="ECO:0000313" key="1">
    <source>
        <dbReference type="EMBL" id="RGP37211.1"/>
    </source>
</evidence>